<dbReference type="EMBL" id="UINC01056064">
    <property type="protein sequence ID" value="SVB75654.1"/>
    <property type="molecule type" value="Genomic_DNA"/>
</dbReference>
<dbReference type="InterPro" id="IPR014710">
    <property type="entry name" value="RmlC-like_jellyroll"/>
</dbReference>
<reference evidence="1" key="1">
    <citation type="submission" date="2018-05" db="EMBL/GenBank/DDBJ databases">
        <authorList>
            <person name="Lanie J.A."/>
            <person name="Ng W.-L."/>
            <person name="Kazmierczak K.M."/>
            <person name="Andrzejewski T.M."/>
            <person name="Davidsen T.M."/>
            <person name="Wayne K.J."/>
            <person name="Tettelin H."/>
            <person name="Glass J.I."/>
            <person name="Rusch D."/>
            <person name="Podicherti R."/>
            <person name="Tsui H.-C.T."/>
            <person name="Winkler M.E."/>
        </authorList>
    </citation>
    <scope>NUCLEOTIDE SEQUENCE</scope>
</reference>
<gene>
    <name evidence="1" type="ORF">METZ01_LOCUS228508</name>
</gene>
<feature type="non-terminal residue" evidence="1">
    <location>
        <position position="1"/>
    </location>
</feature>
<organism evidence="1">
    <name type="scientific">marine metagenome</name>
    <dbReference type="NCBI Taxonomy" id="408172"/>
    <lineage>
        <taxon>unclassified sequences</taxon>
        <taxon>metagenomes</taxon>
        <taxon>ecological metagenomes</taxon>
    </lineage>
</organism>
<sequence length="420" mass="48046">VISHAPKEGIKVKDSIQIPGSLPYDKNYGSIFQTMLNRAKTPAPEFAKLTGHDLKYVNDVIQGRKYPSPELLVTIEGISPLNARELIDSRYRHKIPIFDDSTDGVVICSKSHTPRSTKKRNNILYYTYYHTATQKKSPTIPELIVEHYEHNPEDPNLEDAFFNVGHRERQLTVAIGHVNYHWKDQNGEPHIIPATTGDANAISPYTWHSFSVPPGKEGSILAITDMGPIRKDDFQTVLRSMSIKRYMKFMKKTLPDIKGEEVSFDKLGGFMFRKYGDAEIIDGQKYLQKILMDGITFQPNLKAIEYTVRSKEGDELDITKNAYRWGYVHGKVPVLLRWGTHEQELEPGSSFSIQKNVSHSFRSVDKDLKSKLVVMESNPDIENPLLEIALINRFTKDGVRRVHTEEGLWYQDGRKEETKN</sequence>
<dbReference type="AlphaFoldDB" id="A0A382GLI8"/>
<evidence type="ECO:0000313" key="1">
    <source>
        <dbReference type="EMBL" id="SVB75654.1"/>
    </source>
</evidence>
<proteinExistence type="predicted"/>
<accession>A0A382GLI8</accession>
<name>A0A382GLI8_9ZZZZ</name>
<dbReference type="Gene3D" id="2.60.120.10">
    <property type="entry name" value="Jelly Rolls"/>
    <property type="match status" value="2"/>
</dbReference>
<protein>
    <submittedName>
        <fullName evidence="1">Uncharacterized protein</fullName>
    </submittedName>
</protein>